<feature type="domain" description="TonB-dependent receptor plug" evidence="11">
    <location>
        <begin position="121"/>
        <end position="227"/>
    </location>
</feature>
<dbReference type="InterPro" id="IPR012910">
    <property type="entry name" value="Plug_dom"/>
</dbReference>
<dbReference type="Gene3D" id="2.60.40.1120">
    <property type="entry name" value="Carboxypeptidase-like, regulatory domain"/>
    <property type="match status" value="1"/>
</dbReference>
<evidence type="ECO:0000256" key="9">
    <source>
        <dbReference type="SAM" id="SignalP"/>
    </source>
</evidence>
<sequence>MKTILFVFISLFSISVFSQQKHSLKGTVIDKGDRSPIPYASIIVKGTTIGTQTDEEGRFSIENLLPGPYTLLVSFVGYKAEQTPEYLLTVKDLQITVELEENTNELADVNVYPMPFRRSIESPVGLHVISTQEIEKSPGANRDISRIVQSYPGVAFSPGGYRNDLIVRGGGPSENSFFLDGIEIPNINHFSTQGASGGPVSIISADLIKEVNFYTAAFPSYSSDALSSVVSFKLADGNPEKQSFKGTLGASEASATANGPLSKKTTYTVSIRRSYLQLLFDLIGLPFLPTYNDALFKIKTQLSPTNELTFIGVGAIDDMKLNNKATTEDAEYILGYLPTIKQETFTLGAVYKHYNKRNRQTLALSHSYLNNRNTKYQDNLNNDPDMLRLKYKSLEQESKLRFENLTPLGKWKINTGLNIDYVQYSNNSFQVFFNNDEETSLQYDTQLSFFKWGLFSNIDYVSTNERFKSSFGIRLDAASYSHNTKQIFNQVSPRLSLSYRLIANLNANANIGRYFQLPPLTAMGLKDNNGMFVNKGLDYMRVDQVSAGFNYQSIKNFEISLEGFYKYYNNMPLSVKDGIPLMSKGDDYGAIGNELLVSDARGKSYGVELLARWVVARKVNVLSSFTLFKSQFAKKEGKYLPSAWDNGYIFNLTGTYYFNSNWSLGAKIKSIGGAPFTPYDKDKSSLVLAWNASGKPYLDYTQYNTLRNPSYTQLDLRVDKIFYLKKYMLGLYLDLQNVTRSSFRRQDVIVSTGNIINPQAPIEEQRYEMKNLKRSSASIIPTIGVTFEF</sequence>
<keyword evidence="9" id="KW-0732">Signal</keyword>
<comment type="subcellular location">
    <subcellularLocation>
        <location evidence="1">Cell outer membrane</location>
        <topology evidence="1">Multi-pass membrane protein</topology>
    </subcellularLocation>
</comment>
<dbReference type="RefSeq" id="WP_135106320.1">
    <property type="nucleotide sequence ID" value="NZ_JADGKW010000004.1"/>
</dbReference>
<keyword evidence="6 8" id="KW-0472">Membrane</keyword>
<evidence type="ECO:0000313" key="13">
    <source>
        <dbReference type="Proteomes" id="UP000298285"/>
    </source>
</evidence>
<dbReference type="InterPro" id="IPR037066">
    <property type="entry name" value="Plug_dom_sf"/>
</dbReference>
<evidence type="ECO:0000256" key="8">
    <source>
        <dbReference type="RuleBase" id="RU003357"/>
    </source>
</evidence>
<evidence type="ECO:0000256" key="1">
    <source>
        <dbReference type="ARBA" id="ARBA00004571"/>
    </source>
</evidence>
<keyword evidence="2" id="KW-0813">Transport</keyword>
<feature type="domain" description="TonB-dependent receptor-like beta-barrel" evidence="10">
    <location>
        <begin position="337"/>
        <end position="737"/>
    </location>
</feature>
<dbReference type="OrthoDB" id="9804995at2"/>
<reference evidence="12 13" key="1">
    <citation type="submission" date="2019-03" db="EMBL/GenBank/DDBJ databases">
        <title>Diversity of the mouse oral microbiome.</title>
        <authorList>
            <person name="Joseph S."/>
            <person name="Aduse-Opoku J."/>
            <person name="Curtis M."/>
            <person name="Wade W."/>
            <person name="Hashim A."/>
        </authorList>
    </citation>
    <scope>NUCLEOTIDE SEQUENCE [LARGE SCALE GENOMIC DNA]</scope>
    <source>
        <strain evidence="12 13">P11</strain>
    </source>
</reference>
<proteinExistence type="inferred from homology"/>
<dbReference type="SUPFAM" id="SSF56935">
    <property type="entry name" value="Porins"/>
    <property type="match status" value="1"/>
</dbReference>
<accession>A0A4Y9IME5</accession>
<dbReference type="EMBL" id="SPPK01000004">
    <property type="protein sequence ID" value="TFU88895.1"/>
    <property type="molecule type" value="Genomic_DNA"/>
</dbReference>
<evidence type="ECO:0000259" key="11">
    <source>
        <dbReference type="Pfam" id="PF07715"/>
    </source>
</evidence>
<dbReference type="AlphaFoldDB" id="A0A4Y9IME5"/>
<keyword evidence="5 8" id="KW-0798">TonB box</keyword>
<evidence type="ECO:0000313" key="12">
    <source>
        <dbReference type="EMBL" id="TFU88895.1"/>
    </source>
</evidence>
<evidence type="ECO:0000256" key="7">
    <source>
        <dbReference type="ARBA" id="ARBA00023237"/>
    </source>
</evidence>
<dbReference type="GO" id="GO:0015344">
    <property type="term" value="F:siderophore uptake transmembrane transporter activity"/>
    <property type="evidence" value="ECO:0007669"/>
    <property type="project" value="TreeGrafter"/>
</dbReference>
<feature type="chain" id="PRO_5021279235" evidence="9">
    <location>
        <begin position="19"/>
        <end position="789"/>
    </location>
</feature>
<evidence type="ECO:0000256" key="2">
    <source>
        <dbReference type="ARBA" id="ARBA00022448"/>
    </source>
</evidence>
<keyword evidence="7" id="KW-0998">Cell outer membrane</keyword>
<feature type="signal peptide" evidence="9">
    <location>
        <begin position="1"/>
        <end position="18"/>
    </location>
</feature>
<dbReference type="InterPro" id="IPR039426">
    <property type="entry name" value="TonB-dep_rcpt-like"/>
</dbReference>
<name>A0A4Y9IME5_9BACT</name>
<dbReference type="Pfam" id="PF13715">
    <property type="entry name" value="CarbopepD_reg_2"/>
    <property type="match status" value="1"/>
</dbReference>
<protein>
    <submittedName>
        <fullName evidence="12">TonB-dependent receptor</fullName>
    </submittedName>
</protein>
<evidence type="ECO:0000256" key="3">
    <source>
        <dbReference type="ARBA" id="ARBA00022452"/>
    </source>
</evidence>
<dbReference type="InterPro" id="IPR000531">
    <property type="entry name" value="Beta-barrel_TonB"/>
</dbReference>
<dbReference type="Gene3D" id="2.40.170.20">
    <property type="entry name" value="TonB-dependent receptor, beta-barrel domain"/>
    <property type="match status" value="1"/>
</dbReference>
<comment type="similarity">
    <text evidence="8">Belongs to the TonB-dependent receptor family.</text>
</comment>
<dbReference type="PANTHER" id="PTHR30069">
    <property type="entry name" value="TONB-DEPENDENT OUTER MEMBRANE RECEPTOR"/>
    <property type="match status" value="1"/>
</dbReference>
<evidence type="ECO:0000256" key="6">
    <source>
        <dbReference type="ARBA" id="ARBA00023136"/>
    </source>
</evidence>
<dbReference type="Pfam" id="PF00593">
    <property type="entry name" value="TonB_dep_Rec_b-barrel"/>
    <property type="match status" value="1"/>
</dbReference>
<dbReference type="GO" id="GO:0009279">
    <property type="term" value="C:cell outer membrane"/>
    <property type="evidence" value="ECO:0007669"/>
    <property type="project" value="UniProtKB-SubCell"/>
</dbReference>
<organism evidence="12 13">
    <name type="scientific">Dysgonomonas mossii</name>
    <dbReference type="NCBI Taxonomy" id="163665"/>
    <lineage>
        <taxon>Bacteria</taxon>
        <taxon>Pseudomonadati</taxon>
        <taxon>Bacteroidota</taxon>
        <taxon>Bacteroidia</taxon>
        <taxon>Bacteroidales</taxon>
        <taxon>Dysgonomonadaceae</taxon>
        <taxon>Dysgonomonas</taxon>
    </lineage>
</organism>
<keyword evidence="3" id="KW-1134">Transmembrane beta strand</keyword>
<dbReference type="GO" id="GO:0044718">
    <property type="term" value="P:siderophore transmembrane transport"/>
    <property type="evidence" value="ECO:0007669"/>
    <property type="project" value="TreeGrafter"/>
</dbReference>
<dbReference type="Gene3D" id="2.170.130.10">
    <property type="entry name" value="TonB-dependent receptor, plug domain"/>
    <property type="match status" value="1"/>
</dbReference>
<evidence type="ECO:0000259" key="10">
    <source>
        <dbReference type="Pfam" id="PF00593"/>
    </source>
</evidence>
<dbReference type="InterPro" id="IPR008969">
    <property type="entry name" value="CarboxyPept-like_regulatory"/>
</dbReference>
<dbReference type="SUPFAM" id="SSF49464">
    <property type="entry name" value="Carboxypeptidase regulatory domain-like"/>
    <property type="match status" value="1"/>
</dbReference>
<evidence type="ECO:0000256" key="5">
    <source>
        <dbReference type="ARBA" id="ARBA00023077"/>
    </source>
</evidence>
<keyword evidence="12" id="KW-0675">Receptor</keyword>
<keyword evidence="4" id="KW-0812">Transmembrane</keyword>
<dbReference type="Proteomes" id="UP000298285">
    <property type="component" value="Unassembled WGS sequence"/>
</dbReference>
<comment type="caution">
    <text evidence="12">The sequence shown here is derived from an EMBL/GenBank/DDBJ whole genome shotgun (WGS) entry which is preliminary data.</text>
</comment>
<gene>
    <name evidence="12" type="ORF">E4T88_13600</name>
</gene>
<dbReference type="PANTHER" id="PTHR30069:SF57">
    <property type="entry name" value="TONB-DEPENDENT RECEPTOR"/>
    <property type="match status" value="1"/>
</dbReference>
<evidence type="ECO:0000256" key="4">
    <source>
        <dbReference type="ARBA" id="ARBA00022692"/>
    </source>
</evidence>
<dbReference type="InterPro" id="IPR036942">
    <property type="entry name" value="Beta-barrel_TonB_sf"/>
</dbReference>
<dbReference type="Pfam" id="PF07715">
    <property type="entry name" value="Plug"/>
    <property type="match status" value="1"/>
</dbReference>